<evidence type="ECO:0000313" key="11">
    <source>
        <dbReference type="Proteomes" id="UP001164746"/>
    </source>
</evidence>
<dbReference type="InterPro" id="IPR043472">
    <property type="entry name" value="Macro_dom-like"/>
</dbReference>
<dbReference type="EMBL" id="CP111015">
    <property type="protein sequence ID" value="WAR03360.1"/>
    <property type="molecule type" value="Genomic_DNA"/>
</dbReference>
<feature type="compositionally biased region" description="Acidic residues" evidence="7">
    <location>
        <begin position="498"/>
        <end position="518"/>
    </location>
</feature>
<dbReference type="SMART" id="SM00490">
    <property type="entry name" value="HELICc"/>
    <property type="match status" value="1"/>
</dbReference>
<dbReference type="InterPro" id="IPR000330">
    <property type="entry name" value="SNF2_N"/>
</dbReference>
<evidence type="ECO:0000259" key="9">
    <source>
        <dbReference type="PROSITE" id="PS51194"/>
    </source>
</evidence>
<sequence>MSDSEENPLDDTEVGAKKYVVKTENMSLRPYQLVGVNWMIDRYYRGHGCILGDEMGLGKTCQTIAVIAYINGKTKAKHPHLVVCPRSVLENWQVEVKRFTPGLRSQVYLGEKQSRHDLANSIKRDYRQGKLKFDICIKDASFLQSLEWNLLVVDEAHRLKNLDSLLYKTLSQWDFHTSLLLTGTPIQNNLRELYALLSFVSPKKFPTDHHAIFVNKYSNVTEKGTADDMHHLLRPYLLLRRKNEVLKDLPHKSEIVLTHGISNLQAKLYKGILMKDTGVEPEPFALGEHLVTASSKLVVIDKLLAYLKETGHKVLMFSQMTHMLDILQDYLGYRGYSYERLDGSVRGEERFLAVQSFNKNDDTFIFLLSTRAGGVGINLTSADTVIFVDSDFNPQNDLQAAALKIIRLTGRHTVEEIILKRAEEKLKLSTAVIKEGEFSLGADKTALFTDDKVKLLDILKYGVDELFGDGDEDRDGGDGADSELDFRKILGPTADGEWQLEEEETGASGDGEGDEEDEGILEDAPQSMYMFEGTDYSKEPTAADKAAFDKMLEAEKAAIEAKVLEDRPSRAKKQSSVFMADDSGNWGKGGLFSAIAARSSLPEQQYTLAGKMQDLALGDCHLVPVDDETGRKDGHDWLGLIIAQHRDRKNNLSGIKLSALRYGLEKVYKKAKELTASVHLPRIGHDTPGFNWYGTEKLIKKHLATKGVPTYIYYFPRQHQKRKGSLSNDAPKVKGHW</sequence>
<evidence type="ECO:0000256" key="5">
    <source>
        <dbReference type="ARBA" id="ARBA00022840"/>
    </source>
</evidence>
<dbReference type="Proteomes" id="UP001164746">
    <property type="component" value="Chromosome 4"/>
</dbReference>
<dbReference type="Gene3D" id="3.40.50.10810">
    <property type="entry name" value="Tandem AAA-ATPase domain"/>
    <property type="match status" value="1"/>
</dbReference>
<dbReference type="SUPFAM" id="SSF52949">
    <property type="entry name" value="Macro domain-like"/>
    <property type="match status" value="1"/>
</dbReference>
<dbReference type="CDD" id="cd03331">
    <property type="entry name" value="Macro_Poa1p-like_SNF2"/>
    <property type="match status" value="1"/>
</dbReference>
<evidence type="ECO:0000256" key="4">
    <source>
        <dbReference type="ARBA" id="ARBA00022801"/>
    </source>
</evidence>
<name>A0ABY7E0P7_MYAAR</name>
<dbReference type="Pfam" id="PF00176">
    <property type="entry name" value="SNF2-rel_dom"/>
    <property type="match status" value="1"/>
</dbReference>
<keyword evidence="3" id="KW-0547">Nucleotide-binding</keyword>
<feature type="domain" description="Helicase ATP-binding" evidence="8">
    <location>
        <begin position="40"/>
        <end position="203"/>
    </location>
</feature>
<reference evidence="10" key="1">
    <citation type="submission" date="2022-11" db="EMBL/GenBank/DDBJ databases">
        <title>Centuries of genome instability and evolution in soft-shell clam transmissible cancer (bioRxiv).</title>
        <authorList>
            <person name="Hart S.F.M."/>
            <person name="Yonemitsu M.A."/>
            <person name="Giersch R.M."/>
            <person name="Beal B.F."/>
            <person name="Arriagada G."/>
            <person name="Davis B.W."/>
            <person name="Ostrander E.A."/>
            <person name="Goff S.P."/>
            <person name="Metzger M.J."/>
        </authorList>
    </citation>
    <scope>NUCLEOTIDE SEQUENCE</scope>
    <source>
        <strain evidence="10">MELC-2E11</strain>
        <tissue evidence="10">Siphon/mantle</tissue>
    </source>
</reference>
<keyword evidence="5" id="KW-0067">ATP-binding</keyword>
<gene>
    <name evidence="10" type="ORF">MAR_009918</name>
</gene>
<proteinExistence type="inferred from homology"/>
<comment type="subcellular location">
    <subcellularLocation>
        <location evidence="1">Nucleus</location>
    </subcellularLocation>
</comment>
<dbReference type="InterPro" id="IPR027417">
    <property type="entry name" value="P-loop_NTPase"/>
</dbReference>
<dbReference type="PROSITE" id="PS51192">
    <property type="entry name" value="HELICASE_ATP_BIND_1"/>
    <property type="match status" value="1"/>
</dbReference>
<keyword evidence="4" id="KW-0378">Hydrolase</keyword>
<evidence type="ECO:0000256" key="2">
    <source>
        <dbReference type="ARBA" id="ARBA00007025"/>
    </source>
</evidence>
<dbReference type="PROSITE" id="PS51194">
    <property type="entry name" value="HELICASE_CTER"/>
    <property type="match status" value="1"/>
</dbReference>
<evidence type="ECO:0000256" key="3">
    <source>
        <dbReference type="ARBA" id="ARBA00022741"/>
    </source>
</evidence>
<keyword evidence="6" id="KW-0539">Nucleus</keyword>
<dbReference type="Gene3D" id="3.40.50.300">
    <property type="entry name" value="P-loop containing nucleotide triphosphate hydrolases"/>
    <property type="match status" value="2"/>
</dbReference>
<dbReference type="SUPFAM" id="SSF52540">
    <property type="entry name" value="P-loop containing nucleoside triphosphate hydrolases"/>
    <property type="match status" value="2"/>
</dbReference>
<dbReference type="InterPro" id="IPR031053">
    <property type="entry name" value="ALC1"/>
</dbReference>
<feature type="region of interest" description="Disordered" evidence="7">
    <location>
        <begin position="493"/>
        <end position="518"/>
    </location>
</feature>
<dbReference type="Gene3D" id="3.40.220.10">
    <property type="entry name" value="Leucine Aminopeptidase, subunit E, domain 1"/>
    <property type="match status" value="1"/>
</dbReference>
<evidence type="ECO:0000259" key="8">
    <source>
        <dbReference type="PROSITE" id="PS51192"/>
    </source>
</evidence>
<dbReference type="InterPro" id="IPR001650">
    <property type="entry name" value="Helicase_C-like"/>
</dbReference>
<protein>
    <submittedName>
        <fullName evidence="10">CHD1L-like protein</fullName>
    </submittedName>
</protein>
<evidence type="ECO:0000256" key="1">
    <source>
        <dbReference type="ARBA" id="ARBA00004123"/>
    </source>
</evidence>
<dbReference type="PANTHER" id="PTHR47157:SF1">
    <property type="entry name" value="CHROMODOMAIN-HELICASE-DNA-BINDING PROTEIN 1-LIKE"/>
    <property type="match status" value="1"/>
</dbReference>
<accession>A0ABY7E0P7</accession>
<feature type="domain" description="Helicase C-terminal" evidence="9">
    <location>
        <begin position="299"/>
        <end position="441"/>
    </location>
</feature>
<evidence type="ECO:0000256" key="6">
    <source>
        <dbReference type="ARBA" id="ARBA00023242"/>
    </source>
</evidence>
<dbReference type="PANTHER" id="PTHR47157">
    <property type="entry name" value="CHROMODOMAIN-HELICASE-DNA-BINDING PROTEIN 1-LIKE"/>
    <property type="match status" value="1"/>
</dbReference>
<dbReference type="InterPro" id="IPR049730">
    <property type="entry name" value="SNF2/RAD54-like_C"/>
</dbReference>
<organism evidence="10 11">
    <name type="scientific">Mya arenaria</name>
    <name type="common">Soft-shell clam</name>
    <dbReference type="NCBI Taxonomy" id="6604"/>
    <lineage>
        <taxon>Eukaryota</taxon>
        <taxon>Metazoa</taxon>
        <taxon>Spiralia</taxon>
        <taxon>Lophotrochozoa</taxon>
        <taxon>Mollusca</taxon>
        <taxon>Bivalvia</taxon>
        <taxon>Autobranchia</taxon>
        <taxon>Heteroconchia</taxon>
        <taxon>Euheterodonta</taxon>
        <taxon>Imparidentia</taxon>
        <taxon>Neoheterodontei</taxon>
        <taxon>Myida</taxon>
        <taxon>Myoidea</taxon>
        <taxon>Myidae</taxon>
        <taxon>Mya</taxon>
    </lineage>
</organism>
<dbReference type="Pfam" id="PF00271">
    <property type="entry name" value="Helicase_C"/>
    <property type="match status" value="1"/>
</dbReference>
<dbReference type="InterPro" id="IPR014001">
    <property type="entry name" value="Helicase_ATP-bd"/>
</dbReference>
<keyword evidence="11" id="KW-1185">Reference proteome</keyword>
<comment type="similarity">
    <text evidence="2">Belongs to the SNF2/RAD54 helicase family.</text>
</comment>
<evidence type="ECO:0000256" key="7">
    <source>
        <dbReference type="SAM" id="MobiDB-lite"/>
    </source>
</evidence>
<dbReference type="SMART" id="SM00487">
    <property type="entry name" value="DEXDc"/>
    <property type="match status" value="1"/>
</dbReference>
<dbReference type="InterPro" id="IPR038718">
    <property type="entry name" value="SNF2-like_sf"/>
</dbReference>
<dbReference type="CDD" id="cd18793">
    <property type="entry name" value="SF2_C_SNF"/>
    <property type="match status" value="1"/>
</dbReference>
<evidence type="ECO:0000313" key="10">
    <source>
        <dbReference type="EMBL" id="WAR03360.1"/>
    </source>
</evidence>